<evidence type="ECO:0000313" key="2">
    <source>
        <dbReference type="WBParaSite" id="jg12522"/>
    </source>
</evidence>
<accession>A0A915CUH8</accession>
<dbReference type="WBParaSite" id="jg12522">
    <property type="protein sequence ID" value="jg12522"/>
    <property type="gene ID" value="jg12522"/>
</dbReference>
<protein>
    <submittedName>
        <fullName evidence="2">Uncharacterized protein</fullName>
    </submittedName>
</protein>
<dbReference type="AlphaFoldDB" id="A0A915CUH8"/>
<evidence type="ECO:0000313" key="1">
    <source>
        <dbReference type="Proteomes" id="UP000887574"/>
    </source>
</evidence>
<proteinExistence type="predicted"/>
<keyword evidence="1" id="KW-1185">Reference proteome</keyword>
<dbReference type="Proteomes" id="UP000887574">
    <property type="component" value="Unplaced"/>
</dbReference>
<reference evidence="2" key="1">
    <citation type="submission" date="2022-11" db="UniProtKB">
        <authorList>
            <consortium name="WormBaseParasite"/>
        </authorList>
    </citation>
    <scope>IDENTIFICATION</scope>
</reference>
<sequence>MKKGASLHGQLLWPSSECYFEMHYDKILSIKYHCNVSDLNNLEHQSALPTINAIDKSNNILIICSSL</sequence>
<name>A0A915CUH8_9BILA</name>
<organism evidence="1 2">
    <name type="scientific">Ditylenchus dipsaci</name>
    <dbReference type="NCBI Taxonomy" id="166011"/>
    <lineage>
        <taxon>Eukaryota</taxon>
        <taxon>Metazoa</taxon>
        <taxon>Ecdysozoa</taxon>
        <taxon>Nematoda</taxon>
        <taxon>Chromadorea</taxon>
        <taxon>Rhabditida</taxon>
        <taxon>Tylenchina</taxon>
        <taxon>Tylenchomorpha</taxon>
        <taxon>Sphaerularioidea</taxon>
        <taxon>Anguinidae</taxon>
        <taxon>Anguininae</taxon>
        <taxon>Ditylenchus</taxon>
    </lineage>
</organism>